<evidence type="ECO:0000313" key="6">
    <source>
        <dbReference type="WBParaSite" id="ECPE_0000128501-mRNA-1"/>
    </source>
</evidence>
<evidence type="ECO:0000259" key="3">
    <source>
        <dbReference type="PROSITE" id="PS51845"/>
    </source>
</evidence>
<dbReference type="GO" id="GO:0007165">
    <property type="term" value="P:signal transduction"/>
    <property type="evidence" value="ECO:0007669"/>
    <property type="project" value="InterPro"/>
</dbReference>
<dbReference type="GO" id="GO:0046872">
    <property type="term" value="F:metal ion binding"/>
    <property type="evidence" value="ECO:0007669"/>
    <property type="project" value="UniProtKB-KW"/>
</dbReference>
<dbReference type="EMBL" id="UZAN01007062">
    <property type="protein sequence ID" value="VDP36061.1"/>
    <property type="molecule type" value="Genomic_DNA"/>
</dbReference>
<dbReference type="OrthoDB" id="295473at2759"/>
<dbReference type="GO" id="GO:0004114">
    <property type="term" value="F:3',5'-cyclic-nucleotide phosphodiesterase activity"/>
    <property type="evidence" value="ECO:0007669"/>
    <property type="project" value="InterPro"/>
</dbReference>
<dbReference type="InterPro" id="IPR002073">
    <property type="entry name" value="PDEase_catalytic_dom"/>
</dbReference>
<evidence type="ECO:0000256" key="2">
    <source>
        <dbReference type="ARBA" id="ARBA00022801"/>
    </source>
</evidence>
<protein>
    <submittedName>
        <fullName evidence="6">PDEase domain-containing protein</fullName>
    </submittedName>
</protein>
<organism evidence="6">
    <name type="scientific">Echinostoma caproni</name>
    <dbReference type="NCBI Taxonomy" id="27848"/>
    <lineage>
        <taxon>Eukaryota</taxon>
        <taxon>Metazoa</taxon>
        <taxon>Spiralia</taxon>
        <taxon>Lophotrochozoa</taxon>
        <taxon>Platyhelminthes</taxon>
        <taxon>Trematoda</taxon>
        <taxon>Digenea</taxon>
        <taxon>Plagiorchiida</taxon>
        <taxon>Echinostomata</taxon>
        <taxon>Echinostomatoidea</taxon>
        <taxon>Echinostomatidae</taxon>
        <taxon>Echinostoma</taxon>
    </lineage>
</organism>
<reference evidence="4 5" key="2">
    <citation type="submission" date="2018-11" db="EMBL/GenBank/DDBJ databases">
        <authorList>
            <consortium name="Pathogen Informatics"/>
        </authorList>
    </citation>
    <scope>NUCLEOTIDE SEQUENCE [LARGE SCALE GENOMIC DNA]</scope>
    <source>
        <strain evidence="4 5">Egypt</strain>
    </source>
</reference>
<dbReference type="PANTHER" id="PTHR11347">
    <property type="entry name" value="CYCLIC NUCLEOTIDE PHOSPHODIESTERASE"/>
    <property type="match status" value="1"/>
</dbReference>
<keyword evidence="1" id="KW-0479">Metal-binding</keyword>
<evidence type="ECO:0000256" key="1">
    <source>
        <dbReference type="ARBA" id="ARBA00022723"/>
    </source>
</evidence>
<evidence type="ECO:0000313" key="5">
    <source>
        <dbReference type="Proteomes" id="UP000272942"/>
    </source>
</evidence>
<dbReference type="PROSITE" id="PS51845">
    <property type="entry name" value="PDEASE_I_2"/>
    <property type="match status" value="1"/>
</dbReference>
<name>A0A183A2V0_9TREM</name>
<dbReference type="AlphaFoldDB" id="A0A183A2V0"/>
<dbReference type="WBParaSite" id="ECPE_0000128501-mRNA-1">
    <property type="protein sequence ID" value="ECPE_0000128501-mRNA-1"/>
    <property type="gene ID" value="ECPE_0000128501"/>
</dbReference>
<dbReference type="Proteomes" id="UP000272942">
    <property type="component" value="Unassembled WGS sequence"/>
</dbReference>
<keyword evidence="2" id="KW-0378">Hydrolase</keyword>
<proteinExistence type="predicted"/>
<evidence type="ECO:0000313" key="4">
    <source>
        <dbReference type="EMBL" id="VDP36061.1"/>
    </source>
</evidence>
<dbReference type="InterPro" id="IPR036971">
    <property type="entry name" value="PDEase_catalytic_dom_sf"/>
</dbReference>
<accession>A0A183A2V0</accession>
<dbReference type="SUPFAM" id="SSF109604">
    <property type="entry name" value="HD-domain/PDEase-like"/>
    <property type="match status" value="1"/>
</dbReference>
<sequence>MPVVVVVYLRLSDEATLKASVRMFLDMRFMRSFKCDMLALCRWILSVKKNYRQVTYHNWRHALNVTQTMFAVIMVSQKVAPKTED</sequence>
<reference evidence="6" key="1">
    <citation type="submission" date="2016-06" db="UniProtKB">
        <authorList>
            <consortium name="WormBaseParasite"/>
        </authorList>
    </citation>
    <scope>IDENTIFICATION</scope>
</reference>
<feature type="domain" description="PDEase" evidence="3">
    <location>
        <begin position="1"/>
        <end position="85"/>
    </location>
</feature>
<dbReference type="Gene3D" id="1.10.1300.10">
    <property type="entry name" value="3'5'-cyclic nucleotide phosphodiesterase, catalytic domain"/>
    <property type="match status" value="1"/>
</dbReference>
<gene>
    <name evidence="4" type="ORF">ECPE_LOCUS1285</name>
</gene>
<keyword evidence="5" id="KW-1185">Reference proteome</keyword>